<reference evidence="3" key="1">
    <citation type="submission" date="2017-08" db="EMBL/GenBank/DDBJ databases">
        <title>A dynamic microbial community with high functional redundancy inhabits the cold, oxic subseafloor aquifer.</title>
        <authorList>
            <person name="Tully B.J."/>
            <person name="Wheat C.G."/>
            <person name="Glazer B.T."/>
            <person name="Huber J.A."/>
        </authorList>
    </citation>
    <scope>NUCLEOTIDE SEQUENCE [LARGE SCALE GENOMIC DNA]</scope>
</reference>
<evidence type="ECO:0000313" key="2">
    <source>
        <dbReference type="EMBL" id="PCJ19460.1"/>
    </source>
</evidence>
<dbReference type="Proteomes" id="UP000218327">
    <property type="component" value="Unassembled WGS sequence"/>
</dbReference>
<dbReference type="EMBL" id="NVVJ01000088">
    <property type="protein sequence ID" value="PCJ19460.1"/>
    <property type="molecule type" value="Genomic_DNA"/>
</dbReference>
<proteinExistence type="predicted"/>
<accession>A0A2A5AK42</accession>
<dbReference type="AlphaFoldDB" id="A0A2A5AK42"/>
<keyword evidence="1" id="KW-0472">Membrane</keyword>
<feature type="non-terminal residue" evidence="2">
    <location>
        <position position="197"/>
    </location>
</feature>
<feature type="transmembrane region" description="Helical" evidence="1">
    <location>
        <begin position="14"/>
        <end position="34"/>
    </location>
</feature>
<gene>
    <name evidence="2" type="ORF">COA96_16200</name>
</gene>
<keyword evidence="1" id="KW-0812">Transmembrane</keyword>
<keyword evidence="1" id="KW-1133">Transmembrane helix</keyword>
<name>A0A2A5AK42_9GAMM</name>
<evidence type="ECO:0000256" key="1">
    <source>
        <dbReference type="SAM" id="Phobius"/>
    </source>
</evidence>
<protein>
    <submittedName>
        <fullName evidence="2">Uncharacterized protein</fullName>
    </submittedName>
</protein>
<organism evidence="2 3">
    <name type="scientific">SAR86 cluster bacterium</name>
    <dbReference type="NCBI Taxonomy" id="2030880"/>
    <lineage>
        <taxon>Bacteria</taxon>
        <taxon>Pseudomonadati</taxon>
        <taxon>Pseudomonadota</taxon>
        <taxon>Gammaproteobacteria</taxon>
        <taxon>SAR86 cluster</taxon>
    </lineage>
</organism>
<evidence type="ECO:0000313" key="3">
    <source>
        <dbReference type="Proteomes" id="UP000218327"/>
    </source>
</evidence>
<sequence length="197" mass="21715">MSINELFQNEGDVVILNLLLQLSLLSGLVIILACRFRNSAATRYGILFPAFLSLLILAVGSLFLQSTNSSLFHLELELEQPQSAALDTSFVFDEALLAEIDINSLLAVAPDLSPVAIGQGFAEKLATWWQLLSSLPLYLILACIWITGFLILTLGLLRSFHNIERISRNSRALSDVDRQRLHSLTYEAGKGQSSLDP</sequence>
<feature type="transmembrane region" description="Helical" evidence="1">
    <location>
        <begin position="135"/>
        <end position="157"/>
    </location>
</feature>
<feature type="transmembrane region" description="Helical" evidence="1">
    <location>
        <begin position="46"/>
        <end position="64"/>
    </location>
</feature>
<comment type="caution">
    <text evidence="2">The sequence shown here is derived from an EMBL/GenBank/DDBJ whole genome shotgun (WGS) entry which is preliminary data.</text>
</comment>